<dbReference type="Proteomes" id="UP001386955">
    <property type="component" value="Unassembled WGS sequence"/>
</dbReference>
<sequence>MKEGEKVDTFLGRTLNVVNKMKSNKESNDLSILTLDELHGSFLMSRKTLRRCFFDSCLSNYKVRHKQNNEKTPYVSVRNSSGKVEAEQ</sequence>
<accession>A0AAN9S8M1</accession>
<keyword evidence="2" id="KW-1185">Reference proteome</keyword>
<gene>
    <name evidence="1" type="ORF">VNO78_19331</name>
</gene>
<organism evidence="1 2">
    <name type="scientific">Psophocarpus tetragonolobus</name>
    <name type="common">Winged bean</name>
    <name type="synonym">Dolichos tetragonolobus</name>
    <dbReference type="NCBI Taxonomy" id="3891"/>
    <lineage>
        <taxon>Eukaryota</taxon>
        <taxon>Viridiplantae</taxon>
        <taxon>Streptophyta</taxon>
        <taxon>Embryophyta</taxon>
        <taxon>Tracheophyta</taxon>
        <taxon>Spermatophyta</taxon>
        <taxon>Magnoliopsida</taxon>
        <taxon>eudicotyledons</taxon>
        <taxon>Gunneridae</taxon>
        <taxon>Pentapetalae</taxon>
        <taxon>rosids</taxon>
        <taxon>fabids</taxon>
        <taxon>Fabales</taxon>
        <taxon>Fabaceae</taxon>
        <taxon>Papilionoideae</taxon>
        <taxon>50 kb inversion clade</taxon>
        <taxon>NPAAA clade</taxon>
        <taxon>indigoferoid/millettioid clade</taxon>
        <taxon>Phaseoleae</taxon>
        <taxon>Psophocarpus</taxon>
    </lineage>
</organism>
<evidence type="ECO:0000313" key="2">
    <source>
        <dbReference type="Proteomes" id="UP001386955"/>
    </source>
</evidence>
<comment type="caution">
    <text evidence="1">The sequence shown here is derived from an EMBL/GenBank/DDBJ whole genome shotgun (WGS) entry which is preliminary data.</text>
</comment>
<reference evidence="1 2" key="1">
    <citation type="submission" date="2024-01" db="EMBL/GenBank/DDBJ databases">
        <title>The genomes of 5 underutilized Papilionoideae crops provide insights into root nodulation and disease resistanc.</title>
        <authorList>
            <person name="Jiang F."/>
        </authorList>
    </citation>
    <scope>NUCLEOTIDE SEQUENCE [LARGE SCALE GENOMIC DNA]</scope>
    <source>
        <strain evidence="1">DUOXIRENSHENG_FW03</strain>
        <tissue evidence="1">Leaves</tissue>
    </source>
</reference>
<name>A0AAN9S8M1_PSOTE</name>
<proteinExistence type="predicted"/>
<dbReference type="EMBL" id="JAYMYS010000005">
    <property type="protein sequence ID" value="KAK7391036.1"/>
    <property type="molecule type" value="Genomic_DNA"/>
</dbReference>
<dbReference type="AlphaFoldDB" id="A0AAN9S8M1"/>
<evidence type="ECO:0000313" key="1">
    <source>
        <dbReference type="EMBL" id="KAK7391036.1"/>
    </source>
</evidence>
<protein>
    <submittedName>
        <fullName evidence="1">Uncharacterized protein</fullName>
    </submittedName>
</protein>